<sequence length="254" mass="26488">MIDGGTGTERLVTDGRAGRAGGGGDAHAAGGGRGSPDDLVRVMLRPIASSAPLAFFAFGVGTVLYTALQLQWVPLAQAEPLTVILLAFVAPLEIITGLIAFAARDGGLATIMLMFGAVWTSIAITMRLSPPGGRSAMLGIFLLTVAAMLVAMSSASARTRPLLFVLALLAATRFTLSGVYEINGSTAVEHASGWVGIPIVAIALYAGTAFLLEDTMRRTVLPVARRRTARTAIEGDLSQQVQRVTQEAGVRQQL</sequence>
<name>A0A7D3VQP0_ACTVE</name>
<dbReference type="Pfam" id="PF01184">
    <property type="entry name" value="Gpr1_Fun34_YaaH"/>
    <property type="match status" value="1"/>
</dbReference>
<comment type="similarity">
    <text evidence="2">Belongs to the acetate uptake transporter (AceTr) (TC 2.A.96) family.</text>
</comment>
<dbReference type="GO" id="GO:0071422">
    <property type="term" value="P:succinate transmembrane transport"/>
    <property type="evidence" value="ECO:0007669"/>
    <property type="project" value="TreeGrafter"/>
</dbReference>
<evidence type="ECO:0000256" key="1">
    <source>
        <dbReference type="ARBA" id="ARBA00004141"/>
    </source>
</evidence>
<dbReference type="PANTHER" id="PTHR30178:SF3">
    <property type="entry name" value="SUCCINATE-ACETATE_PROTON SYMPORTER SATP"/>
    <property type="match status" value="1"/>
</dbReference>
<keyword evidence="9" id="KW-1185">Reference proteome</keyword>
<evidence type="ECO:0000256" key="5">
    <source>
        <dbReference type="ARBA" id="ARBA00023136"/>
    </source>
</evidence>
<feature type="compositionally biased region" description="Gly residues" evidence="6">
    <location>
        <begin position="18"/>
        <end position="34"/>
    </location>
</feature>
<gene>
    <name evidence="8" type="ORF">ACTIVE_1435</name>
</gene>
<dbReference type="InterPro" id="IPR000791">
    <property type="entry name" value="Gpr1/Fun34/SatP-like"/>
</dbReference>
<evidence type="ECO:0000256" key="7">
    <source>
        <dbReference type="SAM" id="Phobius"/>
    </source>
</evidence>
<accession>A0A7D3VQP0</accession>
<dbReference type="GO" id="GO:0015360">
    <property type="term" value="F:acetate:proton symporter activity"/>
    <property type="evidence" value="ECO:0007669"/>
    <property type="project" value="TreeGrafter"/>
</dbReference>
<feature type="transmembrane region" description="Helical" evidence="7">
    <location>
        <begin position="51"/>
        <end position="68"/>
    </location>
</feature>
<evidence type="ECO:0000256" key="6">
    <source>
        <dbReference type="SAM" id="MobiDB-lite"/>
    </source>
</evidence>
<feature type="transmembrane region" description="Helical" evidence="7">
    <location>
        <begin position="162"/>
        <end position="180"/>
    </location>
</feature>
<dbReference type="PANTHER" id="PTHR30178">
    <property type="entry name" value="INNER MEMBRANE PROTEIN YAAH"/>
    <property type="match status" value="1"/>
</dbReference>
<evidence type="ECO:0000256" key="2">
    <source>
        <dbReference type="ARBA" id="ARBA00005587"/>
    </source>
</evidence>
<dbReference type="GO" id="GO:0005886">
    <property type="term" value="C:plasma membrane"/>
    <property type="evidence" value="ECO:0007669"/>
    <property type="project" value="TreeGrafter"/>
</dbReference>
<keyword evidence="3 7" id="KW-0812">Transmembrane</keyword>
<dbReference type="Proteomes" id="UP000501240">
    <property type="component" value="Chromosome"/>
</dbReference>
<dbReference type="AlphaFoldDB" id="A0A7D3VQP0"/>
<evidence type="ECO:0000256" key="3">
    <source>
        <dbReference type="ARBA" id="ARBA00022692"/>
    </source>
</evidence>
<organism evidence="8 9">
    <name type="scientific">Actinomadura verrucosospora</name>
    <dbReference type="NCBI Taxonomy" id="46165"/>
    <lineage>
        <taxon>Bacteria</taxon>
        <taxon>Bacillati</taxon>
        <taxon>Actinomycetota</taxon>
        <taxon>Actinomycetes</taxon>
        <taxon>Streptosporangiales</taxon>
        <taxon>Thermomonosporaceae</taxon>
        <taxon>Actinomadura</taxon>
    </lineage>
</organism>
<feature type="transmembrane region" description="Helical" evidence="7">
    <location>
        <begin position="192"/>
        <end position="212"/>
    </location>
</feature>
<evidence type="ECO:0000313" key="8">
    <source>
        <dbReference type="EMBL" id="QKG19799.1"/>
    </source>
</evidence>
<proteinExistence type="inferred from homology"/>
<evidence type="ECO:0000313" key="9">
    <source>
        <dbReference type="Proteomes" id="UP000501240"/>
    </source>
</evidence>
<feature type="transmembrane region" description="Helical" evidence="7">
    <location>
        <begin position="135"/>
        <end position="155"/>
    </location>
</feature>
<feature type="transmembrane region" description="Helical" evidence="7">
    <location>
        <begin position="80"/>
        <end position="101"/>
    </location>
</feature>
<keyword evidence="4 7" id="KW-1133">Transmembrane helix</keyword>
<dbReference type="InterPro" id="IPR047623">
    <property type="entry name" value="SatP"/>
</dbReference>
<evidence type="ECO:0000256" key="4">
    <source>
        <dbReference type="ARBA" id="ARBA00022989"/>
    </source>
</evidence>
<feature type="transmembrane region" description="Helical" evidence="7">
    <location>
        <begin position="108"/>
        <end position="129"/>
    </location>
</feature>
<keyword evidence="5 7" id="KW-0472">Membrane</keyword>
<dbReference type="EMBL" id="CP053892">
    <property type="protein sequence ID" value="QKG19799.1"/>
    <property type="molecule type" value="Genomic_DNA"/>
</dbReference>
<protein>
    <submittedName>
        <fullName evidence="8">GPR1/FUN34/yaaH family protein</fullName>
    </submittedName>
</protein>
<comment type="subcellular location">
    <subcellularLocation>
        <location evidence="1">Membrane</location>
        <topology evidence="1">Multi-pass membrane protein</topology>
    </subcellularLocation>
</comment>
<reference evidence="8 9" key="1">
    <citation type="submission" date="2020-05" db="EMBL/GenBank/DDBJ databases">
        <title>Actinomadura verrucosospora NRRL-B18236 (PFL_A860) Genome sequencing and assembly.</title>
        <authorList>
            <person name="Samborskyy M."/>
        </authorList>
    </citation>
    <scope>NUCLEOTIDE SEQUENCE [LARGE SCALE GENOMIC DNA]</scope>
    <source>
        <strain evidence="8 9">NRRL:B18236</strain>
    </source>
</reference>
<feature type="region of interest" description="Disordered" evidence="6">
    <location>
        <begin position="1"/>
        <end position="34"/>
    </location>
</feature>